<gene>
    <name evidence="1" type="ORF">PanWU01x14_154320</name>
</gene>
<accession>A0A2P5CGU3</accession>
<dbReference type="Proteomes" id="UP000237105">
    <property type="component" value="Unassembled WGS sequence"/>
</dbReference>
<sequence length="47" mass="5104">GSLDLACGKHICLLFAAWAYAYAYVGGPTIRTKGAKHWPTWHSPSIS</sequence>
<comment type="caution">
    <text evidence="1">The sequence shown here is derived from an EMBL/GenBank/DDBJ whole genome shotgun (WGS) entry which is preliminary data.</text>
</comment>
<reference evidence="2" key="1">
    <citation type="submission" date="2016-06" db="EMBL/GenBank/DDBJ databases">
        <title>Parallel loss of symbiosis genes in relatives of nitrogen-fixing non-legume Parasponia.</title>
        <authorList>
            <person name="Van Velzen R."/>
            <person name="Holmer R."/>
            <person name="Bu F."/>
            <person name="Rutten L."/>
            <person name="Van Zeijl A."/>
            <person name="Liu W."/>
            <person name="Santuari L."/>
            <person name="Cao Q."/>
            <person name="Sharma T."/>
            <person name="Shen D."/>
            <person name="Roswanjaya Y."/>
            <person name="Wardhani T."/>
            <person name="Kalhor M.S."/>
            <person name="Jansen J."/>
            <person name="Van den Hoogen J."/>
            <person name="Gungor B."/>
            <person name="Hartog M."/>
            <person name="Hontelez J."/>
            <person name="Verver J."/>
            <person name="Yang W.-C."/>
            <person name="Schijlen E."/>
            <person name="Repin R."/>
            <person name="Schilthuizen M."/>
            <person name="Schranz E."/>
            <person name="Heidstra R."/>
            <person name="Miyata K."/>
            <person name="Fedorova E."/>
            <person name="Kohlen W."/>
            <person name="Bisseling T."/>
            <person name="Smit S."/>
            <person name="Geurts R."/>
        </authorList>
    </citation>
    <scope>NUCLEOTIDE SEQUENCE [LARGE SCALE GENOMIC DNA]</scope>
    <source>
        <strain evidence="2">cv. WU1-14</strain>
    </source>
</reference>
<evidence type="ECO:0000313" key="2">
    <source>
        <dbReference type="Proteomes" id="UP000237105"/>
    </source>
</evidence>
<name>A0A2P5CGU3_PARAD</name>
<protein>
    <submittedName>
        <fullName evidence="1">Uncharacterized protein</fullName>
    </submittedName>
</protein>
<organism evidence="1 2">
    <name type="scientific">Parasponia andersonii</name>
    <name type="common">Sponia andersonii</name>
    <dbReference type="NCBI Taxonomy" id="3476"/>
    <lineage>
        <taxon>Eukaryota</taxon>
        <taxon>Viridiplantae</taxon>
        <taxon>Streptophyta</taxon>
        <taxon>Embryophyta</taxon>
        <taxon>Tracheophyta</taxon>
        <taxon>Spermatophyta</taxon>
        <taxon>Magnoliopsida</taxon>
        <taxon>eudicotyledons</taxon>
        <taxon>Gunneridae</taxon>
        <taxon>Pentapetalae</taxon>
        <taxon>rosids</taxon>
        <taxon>fabids</taxon>
        <taxon>Rosales</taxon>
        <taxon>Cannabaceae</taxon>
        <taxon>Parasponia</taxon>
    </lineage>
</organism>
<dbReference type="AlphaFoldDB" id="A0A2P5CGU3"/>
<dbReference type="EMBL" id="JXTB01000132">
    <property type="protein sequence ID" value="PON60260.1"/>
    <property type="molecule type" value="Genomic_DNA"/>
</dbReference>
<keyword evidence="2" id="KW-1185">Reference proteome</keyword>
<feature type="non-terminal residue" evidence="1">
    <location>
        <position position="1"/>
    </location>
</feature>
<proteinExistence type="predicted"/>
<evidence type="ECO:0000313" key="1">
    <source>
        <dbReference type="EMBL" id="PON60260.1"/>
    </source>
</evidence>